<dbReference type="PROSITE" id="PS00670">
    <property type="entry name" value="D_2_HYDROXYACID_DH_2"/>
    <property type="match status" value="1"/>
</dbReference>
<dbReference type="GO" id="GO:0051287">
    <property type="term" value="F:NAD binding"/>
    <property type="evidence" value="ECO:0007669"/>
    <property type="project" value="InterPro"/>
</dbReference>
<evidence type="ECO:0000256" key="1">
    <source>
        <dbReference type="ARBA" id="ARBA00005854"/>
    </source>
</evidence>
<dbReference type="GO" id="GO:0003714">
    <property type="term" value="F:transcription corepressor activity"/>
    <property type="evidence" value="ECO:0007669"/>
    <property type="project" value="InterPro"/>
</dbReference>
<gene>
    <name evidence="7" type="primary">hprA_1</name>
    <name evidence="7" type="ORF">DSM104635_01774</name>
</gene>
<dbReference type="InterPro" id="IPR043322">
    <property type="entry name" value="CtBP"/>
</dbReference>
<protein>
    <submittedName>
        <fullName evidence="7">Glycerate dehydrogenase</fullName>
        <ecNumber evidence="7">1.1.1.29</ecNumber>
    </submittedName>
</protein>
<dbReference type="Pfam" id="PF00389">
    <property type="entry name" value="2-Hacid_dh"/>
    <property type="match status" value="1"/>
</dbReference>
<evidence type="ECO:0000259" key="5">
    <source>
        <dbReference type="Pfam" id="PF00389"/>
    </source>
</evidence>
<feature type="domain" description="D-isomer specific 2-hydroxyacid dehydrogenase catalytic" evidence="5">
    <location>
        <begin position="28"/>
        <end position="318"/>
    </location>
</feature>
<dbReference type="SUPFAM" id="SSF51735">
    <property type="entry name" value="NAD(P)-binding Rossmann-fold domains"/>
    <property type="match status" value="1"/>
</dbReference>
<keyword evidence="3" id="KW-0520">NAD</keyword>
<dbReference type="CDD" id="cd05299">
    <property type="entry name" value="CtBP_dh"/>
    <property type="match status" value="1"/>
</dbReference>
<dbReference type="AlphaFoldDB" id="A0A6I6MJU0"/>
<accession>A0A6I6MJU0</accession>
<keyword evidence="2 4" id="KW-0560">Oxidoreductase</keyword>
<dbReference type="Pfam" id="PF02826">
    <property type="entry name" value="2-Hacid_dh_C"/>
    <property type="match status" value="1"/>
</dbReference>
<evidence type="ECO:0000256" key="4">
    <source>
        <dbReference type="RuleBase" id="RU003719"/>
    </source>
</evidence>
<dbReference type="PROSITE" id="PS00671">
    <property type="entry name" value="D_2_HYDROXYACID_DH_3"/>
    <property type="match status" value="1"/>
</dbReference>
<dbReference type="InterPro" id="IPR006139">
    <property type="entry name" value="D-isomer_2_OHA_DH_cat_dom"/>
</dbReference>
<organism evidence="7 8">
    <name type="scientific">Terricaulis silvestris</name>
    <dbReference type="NCBI Taxonomy" id="2686094"/>
    <lineage>
        <taxon>Bacteria</taxon>
        <taxon>Pseudomonadati</taxon>
        <taxon>Pseudomonadota</taxon>
        <taxon>Alphaproteobacteria</taxon>
        <taxon>Caulobacterales</taxon>
        <taxon>Caulobacteraceae</taxon>
        <taxon>Terricaulis</taxon>
    </lineage>
</organism>
<evidence type="ECO:0000313" key="8">
    <source>
        <dbReference type="Proteomes" id="UP000431269"/>
    </source>
</evidence>
<dbReference type="Proteomes" id="UP000431269">
    <property type="component" value="Chromosome"/>
</dbReference>
<keyword evidence="8" id="KW-1185">Reference proteome</keyword>
<dbReference type="RefSeq" id="WP_158765838.1">
    <property type="nucleotide sequence ID" value="NZ_CP047045.1"/>
</dbReference>
<dbReference type="KEGG" id="tsv:DSM104635_01774"/>
<dbReference type="InterPro" id="IPR050418">
    <property type="entry name" value="D-iso_2-hydroxyacid_DH_PdxB"/>
</dbReference>
<dbReference type="PANTHER" id="PTHR43761">
    <property type="entry name" value="D-ISOMER SPECIFIC 2-HYDROXYACID DEHYDROGENASE FAMILY PROTEIN (AFU_ORTHOLOGUE AFUA_1G13630)"/>
    <property type="match status" value="1"/>
</dbReference>
<evidence type="ECO:0000313" key="7">
    <source>
        <dbReference type="EMBL" id="QGZ94939.1"/>
    </source>
</evidence>
<name>A0A6I6MJU0_9CAUL</name>
<evidence type="ECO:0000256" key="2">
    <source>
        <dbReference type="ARBA" id="ARBA00023002"/>
    </source>
</evidence>
<evidence type="ECO:0000256" key="3">
    <source>
        <dbReference type="ARBA" id="ARBA00023027"/>
    </source>
</evidence>
<dbReference type="EMBL" id="CP047045">
    <property type="protein sequence ID" value="QGZ94939.1"/>
    <property type="molecule type" value="Genomic_DNA"/>
</dbReference>
<dbReference type="GO" id="GO:0008465">
    <property type="term" value="F:hydroxypyruvate reductase (NADH) activity"/>
    <property type="evidence" value="ECO:0007669"/>
    <property type="project" value="UniProtKB-EC"/>
</dbReference>
<dbReference type="InterPro" id="IPR036291">
    <property type="entry name" value="NAD(P)-bd_dom_sf"/>
</dbReference>
<dbReference type="SUPFAM" id="SSF52283">
    <property type="entry name" value="Formate/glycerate dehydrogenase catalytic domain-like"/>
    <property type="match status" value="1"/>
</dbReference>
<dbReference type="Gene3D" id="3.40.50.720">
    <property type="entry name" value="NAD(P)-binding Rossmann-like Domain"/>
    <property type="match status" value="2"/>
</dbReference>
<comment type="similarity">
    <text evidence="1 4">Belongs to the D-isomer specific 2-hydroxyacid dehydrogenase family.</text>
</comment>
<reference evidence="8" key="1">
    <citation type="submission" date="2019-12" db="EMBL/GenBank/DDBJ databases">
        <title>Complete genome of Terracaulis silvestris 0127_4.</title>
        <authorList>
            <person name="Vieira S."/>
            <person name="Riedel T."/>
            <person name="Sproer C."/>
            <person name="Pascual J."/>
            <person name="Boedeker C."/>
            <person name="Overmann J."/>
        </authorList>
    </citation>
    <scope>NUCLEOTIDE SEQUENCE [LARGE SCALE GENOMIC DNA]</scope>
    <source>
        <strain evidence="8">0127_4</strain>
    </source>
</reference>
<dbReference type="EC" id="1.1.1.29" evidence="7"/>
<sequence>MRVKDLRKILVTDATFPSFDHEKAVAARHGASFHVCQCKGAEEVAAAAQGVDVLVVQFAQVGADAIAKLNDGAAIVRYGIGLDNIDLKAAQARGVPVAYVPDYATGEVADHTAALILAASRKIIALDQSVRAGRWDPVGVARPMKAYSESVVGFVGFGRIGRGVYARLAPFGFKAVAYDPFADKVELAELGVEAVDLDTVFKRADVLTLHSPLTDETRHVVNAKRLASMKRDAFIVNTARGPLVDPIALADALDQGLIAGAALDVFQTEPLAQDSPLRTCPNLILSPHVAWYSAGSAIRVQELAADEIERHLTGRAARRPAY</sequence>
<dbReference type="InterPro" id="IPR006140">
    <property type="entry name" value="D-isomer_DH_NAD-bd"/>
</dbReference>
<feature type="domain" description="D-isomer specific 2-hydroxyacid dehydrogenase NAD-binding" evidence="6">
    <location>
        <begin position="114"/>
        <end position="290"/>
    </location>
</feature>
<dbReference type="PANTHER" id="PTHR43761:SF1">
    <property type="entry name" value="D-ISOMER SPECIFIC 2-HYDROXYACID DEHYDROGENASE CATALYTIC DOMAIN-CONTAINING PROTEIN-RELATED"/>
    <property type="match status" value="1"/>
</dbReference>
<dbReference type="FunFam" id="3.40.50.720:FF:000203">
    <property type="entry name" value="D-3-phosphoglycerate dehydrogenase (SerA)"/>
    <property type="match status" value="1"/>
</dbReference>
<proteinExistence type="inferred from homology"/>
<evidence type="ECO:0000259" key="6">
    <source>
        <dbReference type="Pfam" id="PF02826"/>
    </source>
</evidence>
<dbReference type="InterPro" id="IPR029753">
    <property type="entry name" value="D-isomer_DH_CS"/>
</dbReference>